<keyword evidence="5 9" id="KW-0067">ATP-binding</keyword>
<evidence type="ECO:0000256" key="5">
    <source>
        <dbReference type="ARBA" id="ARBA00022840"/>
    </source>
</evidence>
<evidence type="ECO:0000256" key="1">
    <source>
        <dbReference type="ARBA" id="ARBA00005187"/>
    </source>
</evidence>
<feature type="binding site" evidence="9">
    <location>
        <position position="300"/>
    </location>
    <ligand>
        <name>ATP</name>
        <dbReference type="ChEBI" id="CHEBI:30616"/>
    </ligand>
</feature>
<feature type="binding site" evidence="9">
    <location>
        <begin position="373"/>
        <end position="374"/>
    </location>
    <ligand>
        <name>ATP</name>
        <dbReference type="ChEBI" id="CHEBI:30616"/>
    </ligand>
</feature>
<dbReference type="CDD" id="cd01991">
    <property type="entry name" value="Asn_synthase_B_C"/>
    <property type="match status" value="1"/>
</dbReference>
<dbReference type="AlphaFoldDB" id="A0A231GKM3"/>
<evidence type="ECO:0000259" key="11">
    <source>
        <dbReference type="PROSITE" id="PS51278"/>
    </source>
</evidence>
<keyword evidence="8" id="KW-0061">Asparagine biosynthesis</keyword>
<dbReference type="InterPro" id="IPR006426">
    <property type="entry name" value="Asn_synth_AEB"/>
</dbReference>
<sequence length="641" mass="71435">MCGIAGVVGWKLNQQNAVAVGKMVDALMHRGPDDGAVWSDADSGVSLGHRRLSILELSVHGSQPMISDDERFVIVFNGEIYNFNELREKLIESGLARVWRGHSDTEVLLAAIGAWGVQKTLENLVGMFAFAVWDKVSKTITLARDRMGEKPLYYGIVGDRFVFSSELKAIKAAFGSDLRIDRHALAKFVRYGYVPAPESIYEGIKKLQPAHYFSVGSFSSAPEPVSYWTLPAAGELRDELSQASDKEVVDVVGERLSAAVKSQMIADVPLGAFLSGGVDSSLIVSLMQSQSSTSINTYTIGFNEPEFDEAPYAKAIAKHLGTNHTEFYLGADDAVSIIPHLPEIYDEPFADSSQIPTILVSRMTKQHVSVALSGDGGDELFAGYPRYQITAGLWARIEKLPLPARQIMAYSLRSLSSKGWDNVCSILPGSLRAKVNGRRIYRMSELLGSENLAQMYTGLMSQWQSTDNVVLGIDAQHQGVASWESAVDYVEEMRRWDVSQYLPDDLLVKVDRGAMSASLETRAPLLDHRVAELAFSLSSDQLIKNGVGKWPLRELLKRYVPTSFFDRPKAGFSIPLAQWLRGPLKEWAEELLTEERLKREGYFDCQKIRSAWLQHQSGTYDRSLHLWNILMFQSWLDKNNH</sequence>
<evidence type="ECO:0000256" key="6">
    <source>
        <dbReference type="ARBA" id="ARBA00022962"/>
    </source>
</evidence>
<dbReference type="InterPro" id="IPR014729">
    <property type="entry name" value="Rossmann-like_a/b/a_fold"/>
</dbReference>
<organism evidence="12 13">
    <name type="scientific">Pseudomonas jessenii</name>
    <dbReference type="NCBI Taxonomy" id="77298"/>
    <lineage>
        <taxon>Bacteria</taxon>
        <taxon>Pseudomonadati</taxon>
        <taxon>Pseudomonadota</taxon>
        <taxon>Gammaproteobacteria</taxon>
        <taxon>Pseudomonadales</taxon>
        <taxon>Pseudomonadaceae</taxon>
        <taxon>Pseudomonas</taxon>
    </lineage>
</organism>
<evidence type="ECO:0000313" key="12">
    <source>
        <dbReference type="EMBL" id="SEC74237.1"/>
    </source>
</evidence>
<keyword evidence="13" id="KW-1185">Reference proteome</keyword>
<dbReference type="PANTHER" id="PTHR43284">
    <property type="entry name" value="ASPARAGINE SYNTHETASE (GLUTAMINE-HYDROLYZING)"/>
    <property type="match status" value="1"/>
</dbReference>
<evidence type="ECO:0000256" key="3">
    <source>
        <dbReference type="ARBA" id="ARBA00012737"/>
    </source>
</evidence>
<dbReference type="EC" id="6.3.5.4" evidence="3"/>
<dbReference type="InterPro" id="IPR017932">
    <property type="entry name" value="GATase_2_dom"/>
</dbReference>
<keyword evidence="4 9" id="KW-0547">Nucleotide-binding</keyword>
<gene>
    <name evidence="12" type="ORF">SAMN04490187_5540</name>
</gene>
<dbReference type="GO" id="GO:0005524">
    <property type="term" value="F:ATP binding"/>
    <property type="evidence" value="ECO:0007669"/>
    <property type="project" value="UniProtKB-KW"/>
</dbReference>
<dbReference type="PIRSF" id="PIRSF001589">
    <property type="entry name" value="Asn_synthetase_glu-h"/>
    <property type="match status" value="1"/>
</dbReference>
<evidence type="ECO:0000256" key="10">
    <source>
        <dbReference type="PIRSR" id="PIRSR001589-3"/>
    </source>
</evidence>
<dbReference type="PANTHER" id="PTHR43284:SF1">
    <property type="entry name" value="ASPARAGINE SYNTHETASE"/>
    <property type="match status" value="1"/>
</dbReference>
<evidence type="ECO:0000256" key="9">
    <source>
        <dbReference type="PIRSR" id="PIRSR001589-2"/>
    </source>
</evidence>
<dbReference type="RefSeq" id="WP_090457133.1">
    <property type="nucleotide sequence ID" value="NZ_FNTC01000002.1"/>
</dbReference>
<keyword evidence="6 8" id="KW-0315">Glutamine amidotransferase</keyword>
<dbReference type="GO" id="GO:0004066">
    <property type="term" value="F:asparagine synthase (glutamine-hydrolyzing) activity"/>
    <property type="evidence" value="ECO:0007669"/>
    <property type="project" value="UniProtKB-EC"/>
</dbReference>
<feature type="active site" description="For GATase activity" evidence="8">
    <location>
        <position position="2"/>
    </location>
</feature>
<dbReference type="InterPro" id="IPR051786">
    <property type="entry name" value="ASN_synthetase/amidase"/>
</dbReference>
<proteinExistence type="inferred from homology"/>
<feature type="site" description="Important for beta-aspartyl-AMP intermediate formation" evidence="10">
    <location>
        <position position="375"/>
    </location>
</feature>
<comment type="pathway">
    <text evidence="1">Amino-acid biosynthesis; L-asparagine biosynthesis; L-asparagine from L-aspartate (L-Gln route): step 1/1.</text>
</comment>
<comment type="catalytic activity">
    <reaction evidence="7">
        <text>L-aspartate + L-glutamine + ATP + H2O = L-asparagine + L-glutamate + AMP + diphosphate + H(+)</text>
        <dbReference type="Rhea" id="RHEA:12228"/>
        <dbReference type="ChEBI" id="CHEBI:15377"/>
        <dbReference type="ChEBI" id="CHEBI:15378"/>
        <dbReference type="ChEBI" id="CHEBI:29985"/>
        <dbReference type="ChEBI" id="CHEBI:29991"/>
        <dbReference type="ChEBI" id="CHEBI:30616"/>
        <dbReference type="ChEBI" id="CHEBI:33019"/>
        <dbReference type="ChEBI" id="CHEBI:58048"/>
        <dbReference type="ChEBI" id="CHEBI:58359"/>
        <dbReference type="ChEBI" id="CHEBI:456215"/>
        <dbReference type="EC" id="6.3.5.4"/>
    </reaction>
</comment>
<dbReference type="PROSITE" id="PS51278">
    <property type="entry name" value="GATASE_TYPE_2"/>
    <property type="match status" value="1"/>
</dbReference>
<dbReference type="GO" id="GO:0005829">
    <property type="term" value="C:cytosol"/>
    <property type="evidence" value="ECO:0007669"/>
    <property type="project" value="TreeGrafter"/>
</dbReference>
<evidence type="ECO:0000256" key="7">
    <source>
        <dbReference type="ARBA" id="ARBA00048741"/>
    </source>
</evidence>
<feature type="domain" description="Glutamine amidotransferase type-2" evidence="11">
    <location>
        <begin position="2"/>
        <end position="218"/>
    </location>
</feature>
<dbReference type="Gene3D" id="3.40.50.620">
    <property type="entry name" value="HUPs"/>
    <property type="match status" value="1"/>
</dbReference>
<dbReference type="SUPFAM" id="SSF56235">
    <property type="entry name" value="N-terminal nucleophile aminohydrolases (Ntn hydrolases)"/>
    <property type="match status" value="1"/>
</dbReference>
<comment type="similarity">
    <text evidence="2">Belongs to the asparagine synthetase family.</text>
</comment>
<dbReference type="GO" id="GO:0006529">
    <property type="term" value="P:asparagine biosynthetic process"/>
    <property type="evidence" value="ECO:0007669"/>
    <property type="project" value="UniProtKB-KW"/>
</dbReference>
<evidence type="ECO:0000313" key="13">
    <source>
        <dbReference type="Proteomes" id="UP000198542"/>
    </source>
</evidence>
<evidence type="ECO:0000256" key="8">
    <source>
        <dbReference type="PIRSR" id="PIRSR001589-1"/>
    </source>
</evidence>
<evidence type="ECO:0000256" key="4">
    <source>
        <dbReference type="ARBA" id="ARBA00022741"/>
    </source>
</evidence>
<dbReference type="InterPro" id="IPR033738">
    <property type="entry name" value="AsnB_N"/>
</dbReference>
<dbReference type="EMBL" id="FNTC01000002">
    <property type="protein sequence ID" value="SEC74237.1"/>
    <property type="molecule type" value="Genomic_DNA"/>
</dbReference>
<dbReference type="Pfam" id="PF13522">
    <property type="entry name" value="GATase_6"/>
    <property type="match status" value="1"/>
</dbReference>
<feature type="binding site" evidence="9">
    <location>
        <position position="104"/>
    </location>
    <ligand>
        <name>L-glutamine</name>
        <dbReference type="ChEBI" id="CHEBI:58359"/>
    </ligand>
</feature>
<keyword evidence="8" id="KW-0028">Amino-acid biosynthesis</keyword>
<evidence type="ECO:0000256" key="2">
    <source>
        <dbReference type="ARBA" id="ARBA00005752"/>
    </source>
</evidence>
<name>A0A231GKM3_PSEJE</name>
<dbReference type="CDD" id="cd00712">
    <property type="entry name" value="AsnB"/>
    <property type="match status" value="1"/>
</dbReference>
<dbReference type="InterPro" id="IPR029055">
    <property type="entry name" value="Ntn_hydrolases_N"/>
</dbReference>
<dbReference type="Gene3D" id="3.60.20.10">
    <property type="entry name" value="Glutamine Phosphoribosylpyrophosphate, subunit 1, domain 1"/>
    <property type="match status" value="1"/>
</dbReference>
<dbReference type="Proteomes" id="UP000198542">
    <property type="component" value="Unassembled WGS sequence"/>
</dbReference>
<dbReference type="InterPro" id="IPR001962">
    <property type="entry name" value="Asn_synthase"/>
</dbReference>
<dbReference type="Pfam" id="PF00733">
    <property type="entry name" value="Asn_synthase"/>
    <property type="match status" value="1"/>
</dbReference>
<reference evidence="13" key="1">
    <citation type="submission" date="2016-10" db="EMBL/GenBank/DDBJ databases">
        <authorList>
            <person name="Varghese N."/>
            <person name="Submissions S."/>
        </authorList>
    </citation>
    <scope>NUCLEOTIDE SEQUENCE [LARGE SCALE GENOMIC DNA]</scope>
    <source>
        <strain evidence="13">BS3660</strain>
    </source>
</reference>
<dbReference type="SUPFAM" id="SSF52402">
    <property type="entry name" value="Adenine nucleotide alpha hydrolases-like"/>
    <property type="match status" value="1"/>
</dbReference>
<protein>
    <recommendedName>
        <fullName evidence="3">asparagine synthase (glutamine-hydrolyzing)</fullName>
        <ecNumber evidence="3">6.3.5.4</ecNumber>
    </recommendedName>
</protein>
<dbReference type="NCBIfam" id="TIGR01536">
    <property type="entry name" value="asn_synth_AEB"/>
    <property type="match status" value="1"/>
</dbReference>
<accession>A0A231GKM3</accession>